<dbReference type="RefSeq" id="WP_344951183.1">
    <property type="nucleotide sequence ID" value="NZ_BAABDC010000011.1"/>
</dbReference>
<protein>
    <submittedName>
        <fullName evidence="3">VWA domain-containing protein</fullName>
    </submittedName>
</protein>
<evidence type="ECO:0000313" key="3">
    <source>
        <dbReference type="EMBL" id="GAA3720134.1"/>
    </source>
</evidence>
<dbReference type="CDD" id="cd00198">
    <property type="entry name" value="vWFA"/>
    <property type="match status" value="1"/>
</dbReference>
<dbReference type="EMBL" id="BAABDC010000011">
    <property type="protein sequence ID" value="GAA3720134.1"/>
    <property type="molecule type" value="Genomic_DNA"/>
</dbReference>
<dbReference type="Gene3D" id="3.40.50.410">
    <property type="entry name" value="von Willebrand factor, type A domain"/>
    <property type="match status" value="1"/>
</dbReference>
<reference evidence="4" key="1">
    <citation type="journal article" date="2019" name="Int. J. Syst. Evol. Microbiol.">
        <title>The Global Catalogue of Microorganisms (GCM) 10K type strain sequencing project: providing services to taxonomists for standard genome sequencing and annotation.</title>
        <authorList>
            <consortium name="The Broad Institute Genomics Platform"/>
            <consortium name="The Broad Institute Genome Sequencing Center for Infectious Disease"/>
            <person name="Wu L."/>
            <person name="Ma J."/>
        </authorList>
    </citation>
    <scope>NUCLEOTIDE SEQUENCE [LARGE SCALE GENOMIC DNA]</scope>
    <source>
        <strain evidence="4">JCM 17125</strain>
    </source>
</reference>
<dbReference type="PIRSF" id="PIRSF010256">
    <property type="entry name" value="CoxE_vWa"/>
    <property type="match status" value="1"/>
</dbReference>
<dbReference type="SMART" id="SM00327">
    <property type="entry name" value="VWA"/>
    <property type="match status" value="1"/>
</dbReference>
<gene>
    <name evidence="3" type="ORF">GCM10022399_40610</name>
</gene>
<dbReference type="InterPro" id="IPR002035">
    <property type="entry name" value="VWF_A"/>
</dbReference>
<dbReference type="InterPro" id="IPR008912">
    <property type="entry name" value="Uncharacterised_CoxE"/>
</dbReference>
<evidence type="ECO:0000256" key="1">
    <source>
        <dbReference type="SAM" id="MobiDB-lite"/>
    </source>
</evidence>
<dbReference type="Pfam" id="PF05762">
    <property type="entry name" value="VWA_CoxE"/>
    <property type="match status" value="1"/>
</dbReference>
<organism evidence="3 4">
    <name type="scientific">Terrabacter ginsenosidimutans</name>
    <dbReference type="NCBI Taxonomy" id="490575"/>
    <lineage>
        <taxon>Bacteria</taxon>
        <taxon>Bacillati</taxon>
        <taxon>Actinomycetota</taxon>
        <taxon>Actinomycetes</taxon>
        <taxon>Micrococcales</taxon>
        <taxon>Intrasporangiaceae</taxon>
        <taxon>Terrabacter</taxon>
    </lineage>
</organism>
<dbReference type="InterPro" id="IPR036465">
    <property type="entry name" value="vWFA_dom_sf"/>
</dbReference>
<dbReference type="SUPFAM" id="SSF53300">
    <property type="entry name" value="vWA-like"/>
    <property type="match status" value="1"/>
</dbReference>
<dbReference type="PANTHER" id="PTHR39338">
    <property type="entry name" value="BLL5662 PROTEIN-RELATED"/>
    <property type="match status" value="1"/>
</dbReference>
<dbReference type="Proteomes" id="UP001501468">
    <property type="component" value="Unassembled WGS sequence"/>
</dbReference>
<feature type="domain" description="VWFA" evidence="2">
    <location>
        <begin position="204"/>
        <end position="370"/>
    </location>
</feature>
<feature type="region of interest" description="Disordered" evidence="1">
    <location>
        <begin position="92"/>
        <end position="120"/>
    </location>
</feature>
<accession>A0ABP7EM39</accession>
<dbReference type="InterPro" id="IPR011195">
    <property type="entry name" value="UCP010256"/>
</dbReference>
<feature type="compositionally biased region" description="Low complexity" evidence="1">
    <location>
        <begin position="99"/>
        <end position="109"/>
    </location>
</feature>
<comment type="caution">
    <text evidence="3">The sequence shown here is derived from an EMBL/GenBank/DDBJ whole genome shotgun (WGS) entry which is preliminary data.</text>
</comment>
<name>A0ABP7EM39_9MICO</name>
<feature type="compositionally biased region" description="Acidic residues" evidence="1">
    <location>
        <begin position="111"/>
        <end position="120"/>
    </location>
</feature>
<dbReference type="PANTHER" id="PTHR39338:SF6">
    <property type="entry name" value="BLL5662 PROTEIN"/>
    <property type="match status" value="1"/>
</dbReference>
<evidence type="ECO:0000259" key="2">
    <source>
        <dbReference type="SMART" id="SM00327"/>
    </source>
</evidence>
<proteinExistence type="predicted"/>
<keyword evidence="4" id="KW-1185">Reference proteome</keyword>
<evidence type="ECO:0000313" key="4">
    <source>
        <dbReference type="Proteomes" id="UP001501468"/>
    </source>
</evidence>
<sequence length="378" mass="41056">MTLTAAPPPAGPPTEPDVDELLLGFARALRAAGLHVTADRERTFLVAAATVGMGERAGVYWAGRATLTSTPADFPAYDELFERWFGGESIPQGRRVDVQRPPVRQAPLDGGEGDGGEGDLDTLQAQASAQEVLRHRDVATLSAADRAAAARVFASLDPRSPLRRARRHVRARSGAIDGPATLREQLRRMGEPGRIHHRRRGTRPRRIVLLIDVSGSMSAYADSLLRLAHVFVRTVPHVEVFTMGTRLTHVTRALTERDPDRALAAAGRVVPDWSGGTRLGEAIGAFLDRWGRRGMARGSVVVVFSDGWEREGPEVLGEQMRRLAALSHRVVWANPHRGKAGYQPVQQGIVAALPHIDDFVAGHSLAAFEELIEVVARA</sequence>